<protein>
    <submittedName>
        <fullName evidence="1">Uncharacterized protein</fullName>
    </submittedName>
</protein>
<gene>
    <name evidence="1" type="ORF">DFR52_1011045</name>
</gene>
<evidence type="ECO:0000313" key="2">
    <source>
        <dbReference type="Proteomes" id="UP000246352"/>
    </source>
</evidence>
<proteinExistence type="predicted"/>
<organism evidence="1 2">
    <name type="scientific">Hoeflea marina</name>
    <dbReference type="NCBI Taxonomy" id="274592"/>
    <lineage>
        <taxon>Bacteria</taxon>
        <taxon>Pseudomonadati</taxon>
        <taxon>Pseudomonadota</taxon>
        <taxon>Alphaproteobacteria</taxon>
        <taxon>Hyphomicrobiales</taxon>
        <taxon>Rhizobiaceae</taxon>
        <taxon>Hoeflea</taxon>
    </lineage>
</organism>
<dbReference type="InterPro" id="IPR049245">
    <property type="entry name" value="DUF6880"/>
</dbReference>
<reference evidence="1 2" key="1">
    <citation type="submission" date="2018-05" db="EMBL/GenBank/DDBJ databases">
        <title>Genomic Encyclopedia of Type Strains, Phase IV (KMG-IV): sequencing the most valuable type-strain genomes for metagenomic binning, comparative biology and taxonomic classification.</title>
        <authorList>
            <person name="Goeker M."/>
        </authorList>
    </citation>
    <scope>NUCLEOTIDE SEQUENCE [LARGE SCALE GENOMIC DNA]</scope>
    <source>
        <strain evidence="1 2">DSM 16791</strain>
    </source>
</reference>
<evidence type="ECO:0000313" key="1">
    <source>
        <dbReference type="EMBL" id="PWW04348.1"/>
    </source>
</evidence>
<dbReference type="Proteomes" id="UP000246352">
    <property type="component" value="Unassembled WGS sequence"/>
</dbReference>
<dbReference type="Pfam" id="PF21810">
    <property type="entry name" value="DUF6880"/>
    <property type="match status" value="1"/>
</dbReference>
<accession>A0A317PSA4</accession>
<dbReference type="AlphaFoldDB" id="A0A317PSA4"/>
<sequence length="493" mass="54030">MQAAGILQARRRLASGTRAASVGARSRRGIMAAKTTLNAKNLETLGAPRLAELLIEISTGSADRKRRLRMELAGGQGSAEVVREVRKRLVSLGRARGRIGWRKVRTLKADLEMQRKTIVETVAQRDPSEAFDLVWQFLRLSDTILTRTADSNGTLMASFRQAIEDACGIALAAGLDADSLTPRVFAALQDNDHGQYDRMITTMAPALGADGLTALKLLVCEWLEEPPEKPASGGQVSVRGRRLAARTALQEIADAQGDVDSYIAHMPGEHRGAPMIATDIADRLLAAGRADEALEALDRVDVGGRIFVPIEWELARARTLEALERADEAQAFRWARFERSLSAEHLRAYLRRLPDFDDVEAEEKAFARARAFPDVHEALAFFLSWPAPAEAARLVEARSGKLDCDLYPLLSSAAESLGAIHPLAATILLRAMIDFTLEHARSSRYRHAARHLADCAALAPHIEDHGSLAPHDAYVAGLRLRHGRKHGFWSHVA</sequence>
<comment type="caution">
    <text evidence="1">The sequence shown here is derived from an EMBL/GenBank/DDBJ whole genome shotgun (WGS) entry which is preliminary data.</text>
</comment>
<name>A0A317PSA4_9HYPH</name>
<dbReference type="EMBL" id="QGTR01000001">
    <property type="protein sequence ID" value="PWW04348.1"/>
    <property type="molecule type" value="Genomic_DNA"/>
</dbReference>
<keyword evidence="2" id="KW-1185">Reference proteome</keyword>